<dbReference type="InterPro" id="IPR027417">
    <property type="entry name" value="P-loop_NTPase"/>
</dbReference>
<evidence type="ECO:0000313" key="2">
    <source>
        <dbReference type="Proteomes" id="UP000799421"/>
    </source>
</evidence>
<sequence length="275" mass="29781">MAKPASPKLASTIYETLSTTPSYRFPFRQADLDVALQGGLVSRSMICISSELGITSSLLLLLLSNSLREGRATVVDTGSPSVDLIKLHSTLASELGSTKAMEALDKARIIRSFDFIGVEQSLEEISMQAEELEPAVDDSQEEEMLLDPVIPQVPDLLILTNLSHVAAPLIRDKGAEGRTRLNAFMRSLCQLTLKQNLCTVVGNEAMSHNREGLSSIFTSCTLHPALGNFTDHFDVNILVHTVPSAESANGDVILEVLTDRHGGRAGKWATIPEDI</sequence>
<dbReference type="EMBL" id="MU005979">
    <property type="protein sequence ID" value="KAF2860712.1"/>
    <property type="molecule type" value="Genomic_DNA"/>
</dbReference>
<dbReference type="AlphaFoldDB" id="A0A6A7C076"/>
<keyword evidence="2" id="KW-1185">Reference proteome</keyword>
<dbReference type="Proteomes" id="UP000799421">
    <property type="component" value="Unassembled WGS sequence"/>
</dbReference>
<proteinExistence type="predicted"/>
<organism evidence="1 2">
    <name type="scientific">Piedraia hortae CBS 480.64</name>
    <dbReference type="NCBI Taxonomy" id="1314780"/>
    <lineage>
        <taxon>Eukaryota</taxon>
        <taxon>Fungi</taxon>
        <taxon>Dikarya</taxon>
        <taxon>Ascomycota</taxon>
        <taxon>Pezizomycotina</taxon>
        <taxon>Dothideomycetes</taxon>
        <taxon>Dothideomycetidae</taxon>
        <taxon>Capnodiales</taxon>
        <taxon>Piedraiaceae</taxon>
        <taxon>Piedraia</taxon>
    </lineage>
</organism>
<evidence type="ECO:0000313" key="1">
    <source>
        <dbReference type="EMBL" id="KAF2860712.1"/>
    </source>
</evidence>
<accession>A0A6A7C076</accession>
<protein>
    <recommendedName>
        <fullName evidence="3">DNA recombination and repair protein Rad51-like C-terminal domain-containing protein</fullName>
    </recommendedName>
</protein>
<evidence type="ECO:0008006" key="3">
    <source>
        <dbReference type="Google" id="ProtNLM"/>
    </source>
</evidence>
<name>A0A6A7C076_9PEZI</name>
<dbReference type="Gene3D" id="3.40.50.300">
    <property type="entry name" value="P-loop containing nucleotide triphosphate hydrolases"/>
    <property type="match status" value="1"/>
</dbReference>
<dbReference type="OrthoDB" id="336321at2759"/>
<reference evidence="1" key="1">
    <citation type="journal article" date="2020" name="Stud. Mycol.">
        <title>101 Dothideomycetes genomes: a test case for predicting lifestyles and emergence of pathogens.</title>
        <authorList>
            <person name="Haridas S."/>
            <person name="Albert R."/>
            <person name="Binder M."/>
            <person name="Bloem J."/>
            <person name="Labutti K."/>
            <person name="Salamov A."/>
            <person name="Andreopoulos B."/>
            <person name="Baker S."/>
            <person name="Barry K."/>
            <person name="Bills G."/>
            <person name="Bluhm B."/>
            <person name="Cannon C."/>
            <person name="Castanera R."/>
            <person name="Culley D."/>
            <person name="Daum C."/>
            <person name="Ezra D."/>
            <person name="Gonzalez J."/>
            <person name="Henrissat B."/>
            <person name="Kuo A."/>
            <person name="Liang C."/>
            <person name="Lipzen A."/>
            <person name="Lutzoni F."/>
            <person name="Magnuson J."/>
            <person name="Mondo S."/>
            <person name="Nolan M."/>
            <person name="Ohm R."/>
            <person name="Pangilinan J."/>
            <person name="Park H.-J."/>
            <person name="Ramirez L."/>
            <person name="Alfaro M."/>
            <person name="Sun H."/>
            <person name="Tritt A."/>
            <person name="Yoshinaga Y."/>
            <person name="Zwiers L.-H."/>
            <person name="Turgeon B."/>
            <person name="Goodwin S."/>
            <person name="Spatafora J."/>
            <person name="Crous P."/>
            <person name="Grigoriev I."/>
        </authorList>
    </citation>
    <scope>NUCLEOTIDE SEQUENCE</scope>
    <source>
        <strain evidence="1">CBS 480.64</strain>
    </source>
</reference>
<gene>
    <name evidence="1" type="ORF">K470DRAFT_65863</name>
</gene>